<dbReference type="CDD" id="cd12164">
    <property type="entry name" value="GDH_like_2"/>
    <property type="match status" value="1"/>
</dbReference>
<keyword evidence="2" id="KW-0520">NAD</keyword>
<dbReference type="SUPFAM" id="SSF52283">
    <property type="entry name" value="Formate/glycerate dehydrogenase catalytic domain-like"/>
    <property type="match status" value="1"/>
</dbReference>
<dbReference type="GO" id="GO:0051287">
    <property type="term" value="F:NAD binding"/>
    <property type="evidence" value="ECO:0007669"/>
    <property type="project" value="InterPro"/>
</dbReference>
<accession>A0A0F9XY39</accession>
<dbReference type="GO" id="GO:0016491">
    <property type="term" value="F:oxidoreductase activity"/>
    <property type="evidence" value="ECO:0007669"/>
    <property type="project" value="UniProtKB-KW"/>
</dbReference>
<dbReference type="Pfam" id="PF02826">
    <property type="entry name" value="2-Hacid_dh_C"/>
    <property type="match status" value="1"/>
</dbReference>
<dbReference type="Gene3D" id="3.40.50.720">
    <property type="entry name" value="NAD(P)-binding Rossmann-like Domain"/>
    <property type="match status" value="2"/>
</dbReference>
<evidence type="ECO:0000256" key="2">
    <source>
        <dbReference type="ARBA" id="ARBA00023027"/>
    </source>
</evidence>
<protein>
    <recommendedName>
        <fullName evidence="3">D-isomer specific 2-hydroxyacid dehydrogenase NAD-binding domain-containing protein</fullName>
    </recommendedName>
</protein>
<dbReference type="EMBL" id="LAZR01000059">
    <property type="protein sequence ID" value="KKN97303.1"/>
    <property type="molecule type" value="Genomic_DNA"/>
</dbReference>
<organism evidence="4">
    <name type="scientific">marine sediment metagenome</name>
    <dbReference type="NCBI Taxonomy" id="412755"/>
    <lineage>
        <taxon>unclassified sequences</taxon>
        <taxon>metagenomes</taxon>
        <taxon>ecological metagenomes</taxon>
    </lineage>
</organism>
<dbReference type="SUPFAM" id="SSF51735">
    <property type="entry name" value="NAD(P)-binding Rossmann-fold domains"/>
    <property type="match status" value="1"/>
</dbReference>
<dbReference type="PANTHER" id="PTHR43333">
    <property type="entry name" value="2-HACID_DH_C DOMAIN-CONTAINING PROTEIN"/>
    <property type="match status" value="1"/>
</dbReference>
<evidence type="ECO:0000313" key="4">
    <source>
        <dbReference type="EMBL" id="KKN97303.1"/>
    </source>
</evidence>
<comment type="caution">
    <text evidence="4">The sequence shown here is derived from an EMBL/GenBank/DDBJ whole genome shotgun (WGS) entry which is preliminary data.</text>
</comment>
<dbReference type="InterPro" id="IPR036291">
    <property type="entry name" value="NAD(P)-bd_dom_sf"/>
</dbReference>
<dbReference type="InterPro" id="IPR006140">
    <property type="entry name" value="D-isomer_DH_NAD-bd"/>
</dbReference>
<name>A0A0F9XY39_9ZZZZ</name>
<dbReference type="AlphaFoldDB" id="A0A0F9XY39"/>
<proteinExistence type="predicted"/>
<evidence type="ECO:0000256" key="1">
    <source>
        <dbReference type="ARBA" id="ARBA00023002"/>
    </source>
</evidence>
<sequence>MVLLYKSDPLRGARWKELFAQHAPDIEFRQWPDIGDPNEIRYLLAWMPPENIMACLPSLEVLFATSAGVDQFDFDSLPPELPVVRMLDPAIESGMIEYATFATLWLHRRMGDYVRQQREGQWQAHMLVPTAKRRIGILGLGQLGCAIATHLTGYGFDVSGWSRSPREVANVHCHSGQEALDGFLAGSDILICVLPLTDATRGILNRDLFARMPKGAALINIGRGEHLIEHDLTQALDEGQLSAAVLDVLSEEPPADDHPFWRDERILLTPHVAAMTQPDSAFPVLLDNLRRYQRGEPMEGRVDPQRGY</sequence>
<dbReference type="PANTHER" id="PTHR43333:SF1">
    <property type="entry name" value="D-ISOMER SPECIFIC 2-HYDROXYACID DEHYDROGENASE NAD-BINDING DOMAIN-CONTAINING PROTEIN"/>
    <property type="match status" value="1"/>
</dbReference>
<reference evidence="4" key="1">
    <citation type="journal article" date="2015" name="Nature">
        <title>Complex archaea that bridge the gap between prokaryotes and eukaryotes.</title>
        <authorList>
            <person name="Spang A."/>
            <person name="Saw J.H."/>
            <person name="Jorgensen S.L."/>
            <person name="Zaremba-Niedzwiedzka K."/>
            <person name="Martijn J."/>
            <person name="Lind A.E."/>
            <person name="van Eijk R."/>
            <person name="Schleper C."/>
            <person name="Guy L."/>
            <person name="Ettema T.J."/>
        </authorList>
    </citation>
    <scope>NUCLEOTIDE SEQUENCE</scope>
</reference>
<feature type="domain" description="D-isomer specific 2-hydroxyacid dehydrogenase NAD-binding" evidence="3">
    <location>
        <begin position="104"/>
        <end position="273"/>
    </location>
</feature>
<evidence type="ECO:0000259" key="3">
    <source>
        <dbReference type="Pfam" id="PF02826"/>
    </source>
</evidence>
<gene>
    <name evidence="4" type="ORF">LCGC14_0159920</name>
</gene>
<keyword evidence="1" id="KW-0560">Oxidoreductase</keyword>